<dbReference type="Pfam" id="PF04851">
    <property type="entry name" value="ResIII"/>
    <property type="match status" value="1"/>
</dbReference>
<reference evidence="4" key="1">
    <citation type="journal article" date="2008" name="Genome Res.">
        <title>The genome of Pelotomaculum thermopropionicum reveals niche-associated evolution in anaerobic microbiota.</title>
        <authorList>
            <person name="Kosaka T."/>
            <person name="Kato S."/>
            <person name="Shimoyama T."/>
            <person name="Ishii S."/>
            <person name="Abe T."/>
            <person name="Watanabe K."/>
        </authorList>
    </citation>
    <scope>NUCLEOTIDE SEQUENCE [LARGE SCALE GENOMIC DNA]</scope>
    <source>
        <strain evidence="4">DSM 13744 / JCM 10971 / SI</strain>
    </source>
</reference>
<keyword evidence="4" id="KW-1185">Reference proteome</keyword>
<evidence type="ECO:0000256" key="1">
    <source>
        <dbReference type="SAM" id="Coils"/>
    </source>
</evidence>
<gene>
    <name evidence="3" type="ordered locus">PTH_0217</name>
</gene>
<organism evidence="3 4">
    <name type="scientific">Pelotomaculum thermopropionicum (strain DSM 13744 / JCM 10971 / SI)</name>
    <dbReference type="NCBI Taxonomy" id="370438"/>
    <lineage>
        <taxon>Bacteria</taxon>
        <taxon>Bacillati</taxon>
        <taxon>Bacillota</taxon>
        <taxon>Clostridia</taxon>
        <taxon>Eubacteriales</taxon>
        <taxon>Desulfotomaculaceae</taxon>
        <taxon>Pelotomaculum</taxon>
    </lineage>
</organism>
<dbReference type="Proteomes" id="UP000006556">
    <property type="component" value="Chromosome"/>
</dbReference>
<dbReference type="InterPro" id="IPR027417">
    <property type="entry name" value="P-loop_NTPase"/>
</dbReference>
<dbReference type="REBASE" id="15306">
    <property type="entry name" value="PthSORF216P"/>
</dbReference>
<dbReference type="Gene3D" id="3.40.50.300">
    <property type="entry name" value="P-loop containing nucleotide triphosphate hydrolases"/>
    <property type="match status" value="2"/>
</dbReference>
<dbReference type="EMBL" id="AP009389">
    <property type="protein sequence ID" value="BAF58398.1"/>
    <property type="molecule type" value="Genomic_DNA"/>
</dbReference>
<dbReference type="CDD" id="cd18785">
    <property type="entry name" value="SF2_C"/>
    <property type="match status" value="1"/>
</dbReference>
<dbReference type="HOGENOM" id="CLU_015668_0_0_9"/>
<dbReference type="AlphaFoldDB" id="A5D5T1"/>
<dbReference type="KEGG" id="pth:PTH_0217"/>
<sequence>MELKEYQKKALEQVKRYLEALAEYKAKNEKAIQIDPDLSINFPLKAWEKVVRTPYLSKKNGLGEYLPDFYLKIPTGGGKTLLACHTIDLINRVYLRKQTGIVLWIVPTTQIYRQTLANLKNREHPYRQVLDIASGGRTLILEKTDRFTPIDVEESLVVMLLMLPSASRQNKEVLKVFKDSGGFAEFFPPDDDRDGHEKILKQFPNLDYFGDENNFWGRIVKTSLGNVLRILRPVIIIDEGHKAYSNIAQETIRGFNPAIIVELSATPPKYANILVSITGQELNREEMIKLDLHITNKASPDWKDTMLAAVEKRNVLELKAKEYGANTGEYIRPICLVQVERTGREQRGTRFIHAEDVKEYLIKQCGIREEEIAIKSSEKDDIEGIDLLSKGCPVRYIITRQALQEGWDCAFAYVLAILTNPASQLSITQLVGRILRQPGARKTKVKELDESYVFCYRQRAKEVLDGVKAGFEAEGLGDLTGRVSVEEGDEESTEATKERFVSYRERFKKFEGRVYLPKFVIQESDGWREVNYEMDILSRIDWSKVNLQELIDIPLTEMKANEEEVTVGLSADKEKVIEEKERIAREGGLEIDTVFVTRQILDIVPNPWTAYDISKKVIDLFLAKYGEKTVANNLVFIVEELRKHLAGERDRLAEQVFRTLVKQKILCFFLLSGQGGYKLPSRIRVRKTSKSLVRYDNTPIQQSLFDFVPEEEFNETEKAVAIYLDEQEKLLWWYRNLSRQDYYIQGWKKHKIYPDFIFAEANAERRDDYNKVYVIETKGLHLKNEDTYYKKNVFDFCNRLGQQKDWRELDLEFDDKKIEFQVIYEDEWKAKINKIFEI</sequence>
<name>A5D5T1_PELTS</name>
<dbReference type="GO" id="GO:0003677">
    <property type="term" value="F:DNA binding"/>
    <property type="evidence" value="ECO:0007669"/>
    <property type="project" value="InterPro"/>
</dbReference>
<dbReference type="PANTHER" id="PTHR47396:SF1">
    <property type="entry name" value="ATP-DEPENDENT HELICASE IRC3-RELATED"/>
    <property type="match status" value="1"/>
</dbReference>
<dbReference type="eggNOG" id="COG1061">
    <property type="taxonomic scope" value="Bacteria"/>
</dbReference>
<feature type="domain" description="Helicase/UvrB N-terminal" evidence="2">
    <location>
        <begin position="1"/>
        <end position="268"/>
    </location>
</feature>
<proteinExistence type="predicted"/>
<dbReference type="InterPro" id="IPR050742">
    <property type="entry name" value="Helicase_Restrict-Modif_Enz"/>
</dbReference>
<dbReference type="GO" id="GO:0005524">
    <property type="term" value="F:ATP binding"/>
    <property type="evidence" value="ECO:0007669"/>
    <property type="project" value="InterPro"/>
</dbReference>
<keyword evidence="1" id="KW-0175">Coiled coil</keyword>
<dbReference type="InterPro" id="IPR006935">
    <property type="entry name" value="Helicase/UvrB_N"/>
</dbReference>
<feature type="coiled-coil region" evidence="1">
    <location>
        <begin position="7"/>
        <end position="34"/>
    </location>
</feature>
<protein>
    <recommendedName>
        <fullName evidence="2">Helicase/UvrB N-terminal domain-containing protein</fullName>
    </recommendedName>
</protein>
<dbReference type="STRING" id="370438.PTH_0217"/>
<dbReference type="PANTHER" id="PTHR47396">
    <property type="entry name" value="TYPE I RESTRICTION ENZYME ECOKI R PROTEIN"/>
    <property type="match status" value="1"/>
</dbReference>
<dbReference type="SUPFAM" id="SSF52540">
    <property type="entry name" value="P-loop containing nucleoside triphosphate hydrolases"/>
    <property type="match status" value="1"/>
</dbReference>
<dbReference type="GO" id="GO:0005829">
    <property type="term" value="C:cytosol"/>
    <property type="evidence" value="ECO:0007669"/>
    <property type="project" value="TreeGrafter"/>
</dbReference>
<evidence type="ECO:0000313" key="4">
    <source>
        <dbReference type="Proteomes" id="UP000006556"/>
    </source>
</evidence>
<accession>A5D5T1</accession>
<evidence type="ECO:0000313" key="3">
    <source>
        <dbReference type="EMBL" id="BAF58398.1"/>
    </source>
</evidence>
<dbReference type="GO" id="GO:0016787">
    <property type="term" value="F:hydrolase activity"/>
    <property type="evidence" value="ECO:0007669"/>
    <property type="project" value="InterPro"/>
</dbReference>
<evidence type="ECO:0000259" key="2">
    <source>
        <dbReference type="Pfam" id="PF04851"/>
    </source>
</evidence>